<accession>A0A4P6PAQ6</accession>
<organism evidence="1 2">
    <name type="scientific">Litorilituus sediminis</name>
    <dbReference type="NCBI Taxonomy" id="718192"/>
    <lineage>
        <taxon>Bacteria</taxon>
        <taxon>Pseudomonadati</taxon>
        <taxon>Pseudomonadota</taxon>
        <taxon>Gammaproteobacteria</taxon>
        <taxon>Alteromonadales</taxon>
        <taxon>Colwelliaceae</taxon>
        <taxon>Litorilituus</taxon>
    </lineage>
</organism>
<dbReference type="EMBL" id="CP034759">
    <property type="protein sequence ID" value="QBG36687.1"/>
    <property type="molecule type" value="Genomic_DNA"/>
</dbReference>
<sequence>MKNLLILIVAAAVYLHFYPQPEVTKFYNEQVEAIKEFFSEHTSTKVRLKADKIYTDLEPKFNQFSLKEIERLKEITSSRTQVKVFYFDICETSKRDPSFHPNNEDLVCQAISKYRQYF</sequence>
<dbReference type="KEGG" id="lsd:EMK97_13640"/>
<dbReference type="AlphaFoldDB" id="A0A4P6PAQ6"/>
<dbReference type="RefSeq" id="WP_130603076.1">
    <property type="nucleotide sequence ID" value="NZ_CP034759.1"/>
</dbReference>
<evidence type="ECO:0000313" key="1">
    <source>
        <dbReference type="EMBL" id="QBG36687.1"/>
    </source>
</evidence>
<keyword evidence="2" id="KW-1185">Reference proteome</keyword>
<evidence type="ECO:0000313" key="2">
    <source>
        <dbReference type="Proteomes" id="UP000290244"/>
    </source>
</evidence>
<protein>
    <submittedName>
        <fullName evidence="1">Uncharacterized protein</fullName>
    </submittedName>
</protein>
<reference evidence="1 2" key="1">
    <citation type="submission" date="2018-12" db="EMBL/GenBank/DDBJ databases">
        <title>Complete genome of Litorilituus sediminis.</title>
        <authorList>
            <person name="Liu A."/>
            <person name="Rong J."/>
        </authorList>
    </citation>
    <scope>NUCLEOTIDE SEQUENCE [LARGE SCALE GENOMIC DNA]</scope>
    <source>
        <strain evidence="1 2">JCM 17549</strain>
    </source>
</reference>
<name>A0A4P6PAQ6_9GAMM</name>
<gene>
    <name evidence="1" type="ORF">EMK97_13640</name>
</gene>
<proteinExistence type="predicted"/>
<dbReference type="OrthoDB" id="6227217at2"/>
<dbReference type="Proteomes" id="UP000290244">
    <property type="component" value="Chromosome"/>
</dbReference>